<keyword evidence="1" id="KW-0472">Membrane</keyword>
<evidence type="ECO:0000256" key="1">
    <source>
        <dbReference type="SAM" id="Phobius"/>
    </source>
</evidence>
<comment type="caution">
    <text evidence="2">The sequence shown here is derived from an EMBL/GenBank/DDBJ whole genome shotgun (WGS) entry which is preliminary data.</text>
</comment>
<accession>A0A8S0XQY1</accession>
<keyword evidence="1" id="KW-0812">Transmembrane</keyword>
<proteinExistence type="predicted"/>
<keyword evidence="1" id="KW-1133">Transmembrane helix</keyword>
<dbReference type="EMBL" id="CADCXN010000017">
    <property type="protein sequence ID" value="CAA9889607.1"/>
    <property type="molecule type" value="Genomic_DNA"/>
</dbReference>
<gene>
    <name evidence="2" type="ORF">METHB2_1130002</name>
</gene>
<dbReference type="Proteomes" id="UP000494216">
    <property type="component" value="Unassembled WGS sequence"/>
</dbReference>
<reference evidence="2 3" key="1">
    <citation type="submission" date="2020-02" db="EMBL/GenBank/DDBJ databases">
        <authorList>
            <person name="Hogendoorn C."/>
        </authorList>
    </citation>
    <scope>NUCLEOTIDE SEQUENCE [LARGE SCALE GENOMIC DNA]</scope>
    <source>
        <strain evidence="2">METHB21</strain>
    </source>
</reference>
<evidence type="ECO:0000313" key="2">
    <source>
        <dbReference type="EMBL" id="CAA9889607.1"/>
    </source>
</evidence>
<keyword evidence="3" id="KW-1185">Reference proteome</keyword>
<feature type="transmembrane region" description="Helical" evidence="1">
    <location>
        <begin position="52"/>
        <end position="73"/>
    </location>
</feature>
<organism evidence="2 3">
    <name type="scientific">Candidatus Methylobacter favarea</name>
    <dbReference type="NCBI Taxonomy" id="2707345"/>
    <lineage>
        <taxon>Bacteria</taxon>
        <taxon>Pseudomonadati</taxon>
        <taxon>Pseudomonadota</taxon>
        <taxon>Gammaproteobacteria</taxon>
        <taxon>Methylococcales</taxon>
        <taxon>Methylococcaceae</taxon>
        <taxon>Methylobacter</taxon>
    </lineage>
</organism>
<dbReference type="AlphaFoldDB" id="A0A8S0XQY1"/>
<protein>
    <submittedName>
        <fullName evidence="2">Uncharacterized protein</fullName>
    </submittedName>
</protein>
<sequence>MPQEVYTRARGGRVKIIDKINGTGEISETVLKTGTAPFSWSVITALSLIKVFFVWTMGSILLFYFFFVALYYYY</sequence>
<name>A0A8S0XQY1_9GAMM</name>
<evidence type="ECO:0000313" key="3">
    <source>
        <dbReference type="Proteomes" id="UP000494216"/>
    </source>
</evidence>